<organism evidence="11 12">
    <name type="scientific">Marinospirillum alkalitolerans</name>
    <dbReference type="NCBI Taxonomy" id="3123374"/>
    <lineage>
        <taxon>Bacteria</taxon>
        <taxon>Pseudomonadati</taxon>
        <taxon>Pseudomonadota</taxon>
        <taxon>Gammaproteobacteria</taxon>
        <taxon>Oceanospirillales</taxon>
        <taxon>Oceanospirillaceae</taxon>
        <taxon>Marinospirillum</taxon>
    </lineage>
</organism>
<dbReference type="NCBIfam" id="TIGR00287">
    <property type="entry name" value="cas1"/>
    <property type="match status" value="1"/>
</dbReference>
<reference evidence="11 12" key="1">
    <citation type="submission" date="2024-02" db="EMBL/GenBank/DDBJ databases">
        <title>Marinospirillum sp. MEB 164 isolated from Lonar lake sediment.</title>
        <authorList>
            <person name="Joshi A."/>
            <person name="Thite S."/>
        </authorList>
    </citation>
    <scope>NUCLEOTIDE SEQUENCE [LARGE SCALE GENOMIC DNA]</scope>
    <source>
        <strain evidence="11 12">MEB164</strain>
    </source>
</reference>
<evidence type="ECO:0000256" key="1">
    <source>
        <dbReference type="ARBA" id="ARBA00022722"/>
    </source>
</evidence>
<evidence type="ECO:0000256" key="4">
    <source>
        <dbReference type="ARBA" id="ARBA00022801"/>
    </source>
</evidence>
<dbReference type="NCBIfam" id="TIGR03639">
    <property type="entry name" value="cas1_NMENI"/>
    <property type="match status" value="1"/>
</dbReference>
<dbReference type="Pfam" id="PF01867">
    <property type="entry name" value="Cas_Cas1"/>
    <property type="match status" value="1"/>
</dbReference>
<evidence type="ECO:0000256" key="5">
    <source>
        <dbReference type="ARBA" id="ARBA00022842"/>
    </source>
</evidence>
<evidence type="ECO:0000256" key="3">
    <source>
        <dbReference type="ARBA" id="ARBA00022759"/>
    </source>
</evidence>
<keyword evidence="5 10" id="KW-0460">Magnesium</keyword>
<comment type="similarity">
    <text evidence="10">Belongs to the CRISPR-associated endonuclease Cas1 family.</text>
</comment>
<dbReference type="PANTHER" id="PTHR34353">
    <property type="entry name" value="CRISPR-ASSOCIATED ENDONUCLEASE CAS1 1"/>
    <property type="match status" value="1"/>
</dbReference>
<dbReference type="Gene3D" id="1.20.120.920">
    <property type="entry name" value="CRISPR-associated endonuclease Cas1, C-terminal domain"/>
    <property type="match status" value="1"/>
</dbReference>
<keyword evidence="6 10" id="KW-0051">Antiviral defense</keyword>
<sequence length="300" mass="33384">MGWRSVIISQPGYLKLKDQALTVEQQDGSVRIPLEDIAVLLLDNPQITLTAPLLSACADQQIAVITTGADHHPNGLLLPYSPHSRSLKVLRQQLALSQPRRKRLWQTLVQQKILNQAAVLQRFEQPLMARKLEALARQVKSGDSDNQEALAAQLYFPALLGKGFTRQQTSFHNALLNYGYAVIRAALAKHLVSYGFLTPLGLHHCNEQNAFNLADDLIEPFRPLVDAYCLTHLLAEDQQDMTTAHKVKLVGLLHQDISTVDIQGELTQRTVLAACEALVISLVQRLADQDNRLHLPLLQA</sequence>
<proteinExistence type="inferred from homology"/>
<dbReference type="Gene3D" id="3.100.10.20">
    <property type="entry name" value="CRISPR-associated endonuclease Cas1, N-terminal domain"/>
    <property type="match status" value="1"/>
</dbReference>
<evidence type="ECO:0000313" key="12">
    <source>
        <dbReference type="Proteomes" id="UP001621714"/>
    </source>
</evidence>
<name>A0ABW8PZU9_9GAMM</name>
<dbReference type="InterPro" id="IPR042211">
    <property type="entry name" value="CRISPR-assoc_Cas1_N"/>
</dbReference>
<accession>A0ABW8PZU9</accession>
<keyword evidence="2 10" id="KW-0479">Metal-binding</keyword>
<dbReference type="InterPro" id="IPR019855">
    <property type="entry name" value="CRISPR-assoc_Cas1_NMENI"/>
</dbReference>
<comment type="cofactor">
    <cofactor evidence="10">
        <name>Mg(2+)</name>
        <dbReference type="ChEBI" id="CHEBI:18420"/>
    </cofactor>
    <cofactor evidence="10">
        <name>Mn(2+)</name>
        <dbReference type="ChEBI" id="CHEBI:29035"/>
    </cofactor>
</comment>
<protein>
    <recommendedName>
        <fullName evidence="10">CRISPR-associated endonuclease Cas1</fullName>
        <ecNumber evidence="10">3.1.-.-</ecNumber>
    </recommendedName>
</protein>
<feature type="binding site" evidence="10">
    <location>
        <position position="219"/>
    </location>
    <ligand>
        <name>Mn(2+)</name>
        <dbReference type="ChEBI" id="CHEBI:29035"/>
    </ligand>
</feature>
<dbReference type="PANTHER" id="PTHR34353:SF2">
    <property type="entry name" value="CRISPR-ASSOCIATED ENDONUCLEASE CAS1 1"/>
    <property type="match status" value="1"/>
</dbReference>
<comment type="function">
    <text evidence="10">CRISPR (clustered regularly interspaced short palindromic repeat), is an adaptive immune system that provides protection against mobile genetic elements (viruses, transposable elements and conjugative plasmids). CRISPR clusters contain spacers, sequences complementary to antecedent mobile elements, and target invading nucleic acids. CRISPR clusters are transcribed and processed into CRISPR RNA (crRNA). Acts as a dsDNA endonuclease. Involved in the integration of spacer DNA into the CRISPR cassette.</text>
</comment>
<comment type="subunit">
    <text evidence="9 10">Homodimer, forms a heterotetramer with a Cas2 homodimer.</text>
</comment>
<dbReference type="Proteomes" id="UP001621714">
    <property type="component" value="Unassembled WGS sequence"/>
</dbReference>
<feature type="binding site" evidence="10">
    <location>
        <position position="204"/>
    </location>
    <ligand>
        <name>Mn(2+)</name>
        <dbReference type="ChEBI" id="CHEBI:29035"/>
    </ligand>
</feature>
<evidence type="ECO:0000256" key="8">
    <source>
        <dbReference type="ARBA" id="ARBA00023211"/>
    </source>
</evidence>
<dbReference type="InterPro" id="IPR050646">
    <property type="entry name" value="Cas1"/>
</dbReference>
<evidence type="ECO:0000256" key="6">
    <source>
        <dbReference type="ARBA" id="ARBA00023118"/>
    </source>
</evidence>
<comment type="caution">
    <text evidence="11">The sequence shown here is derived from an EMBL/GenBank/DDBJ whole genome shotgun (WGS) entry which is preliminary data.</text>
</comment>
<keyword evidence="12" id="KW-1185">Reference proteome</keyword>
<keyword evidence="4 10" id="KW-0378">Hydrolase</keyword>
<evidence type="ECO:0000256" key="2">
    <source>
        <dbReference type="ARBA" id="ARBA00022723"/>
    </source>
</evidence>
<dbReference type="EMBL" id="JBANFI010000010">
    <property type="protein sequence ID" value="MFK7161813.1"/>
    <property type="molecule type" value="Genomic_DNA"/>
</dbReference>
<dbReference type="EC" id="3.1.-.-" evidence="10"/>
<evidence type="ECO:0000256" key="7">
    <source>
        <dbReference type="ARBA" id="ARBA00023125"/>
    </source>
</evidence>
<dbReference type="HAMAP" id="MF_01470">
    <property type="entry name" value="Cas1"/>
    <property type="match status" value="1"/>
</dbReference>
<dbReference type="RefSeq" id="WP_405341371.1">
    <property type="nucleotide sequence ID" value="NZ_JBANFI010000010.1"/>
</dbReference>
<evidence type="ECO:0000256" key="10">
    <source>
        <dbReference type="HAMAP-Rule" id="MF_01470"/>
    </source>
</evidence>
<feature type="binding site" evidence="10">
    <location>
        <position position="148"/>
    </location>
    <ligand>
        <name>Mn(2+)</name>
        <dbReference type="ChEBI" id="CHEBI:29035"/>
    </ligand>
</feature>
<dbReference type="GO" id="GO:0004519">
    <property type="term" value="F:endonuclease activity"/>
    <property type="evidence" value="ECO:0007669"/>
    <property type="project" value="UniProtKB-KW"/>
</dbReference>
<dbReference type="InterPro" id="IPR002729">
    <property type="entry name" value="CRISPR-assoc_Cas1"/>
</dbReference>
<keyword evidence="7 10" id="KW-0238">DNA-binding</keyword>
<keyword evidence="1 10" id="KW-0540">Nuclease</keyword>
<keyword evidence="8 10" id="KW-0464">Manganese</keyword>
<dbReference type="InterPro" id="IPR042206">
    <property type="entry name" value="CRISPR-assoc_Cas1_C"/>
</dbReference>
<evidence type="ECO:0000313" key="11">
    <source>
        <dbReference type="EMBL" id="MFK7161813.1"/>
    </source>
</evidence>
<keyword evidence="3 10" id="KW-0255">Endonuclease</keyword>
<gene>
    <name evidence="10 11" type="primary">cas1</name>
    <name evidence="11" type="ORF">V6U78_12285</name>
</gene>
<evidence type="ECO:0000256" key="9">
    <source>
        <dbReference type="ARBA" id="ARBA00038592"/>
    </source>
</evidence>